<evidence type="ECO:0000313" key="1">
    <source>
        <dbReference type="EMBL" id="PRZ49923.1"/>
    </source>
</evidence>
<gene>
    <name evidence="1" type="ORF">CLV89_101139</name>
</gene>
<sequence length="67" mass="7464">MLVDIYARTMLNATRHSDLPQRPLPEAYSTPPAAPGLLRRVWCRLTALRSPLVTPPKPCEPMPAPCK</sequence>
<organism evidence="1 2">
    <name type="scientific">Tritonibacter scottomollicae</name>
    <name type="common">Epibacterium scottomollicae</name>
    <dbReference type="NCBI Taxonomy" id="483013"/>
    <lineage>
        <taxon>Bacteria</taxon>
        <taxon>Pseudomonadati</taxon>
        <taxon>Pseudomonadota</taxon>
        <taxon>Alphaproteobacteria</taxon>
        <taxon>Rhodobacterales</taxon>
        <taxon>Paracoccaceae</taxon>
        <taxon>Tritonibacter</taxon>
    </lineage>
</organism>
<dbReference type="OrthoDB" id="7876222at2"/>
<comment type="caution">
    <text evidence="1">The sequence shown here is derived from an EMBL/GenBank/DDBJ whole genome shotgun (WGS) entry which is preliminary data.</text>
</comment>
<dbReference type="AlphaFoldDB" id="A0A2T1AMY5"/>
<dbReference type="Proteomes" id="UP000237718">
    <property type="component" value="Unassembled WGS sequence"/>
</dbReference>
<reference evidence="1 2" key="1">
    <citation type="submission" date="2018-03" db="EMBL/GenBank/DDBJ databases">
        <title>Genomic Encyclopedia of Archaeal and Bacterial Type Strains, Phase II (KMG-II): from individual species to whole genera.</title>
        <authorList>
            <person name="Goeker M."/>
        </authorList>
    </citation>
    <scope>NUCLEOTIDE SEQUENCE [LARGE SCALE GENOMIC DNA]</scope>
    <source>
        <strain evidence="1 2">DSM 25328</strain>
    </source>
</reference>
<accession>A0A2T1AMY5</accession>
<protein>
    <submittedName>
        <fullName evidence="1">Uncharacterized protein</fullName>
    </submittedName>
</protein>
<dbReference type="EMBL" id="PVUF01000001">
    <property type="protein sequence ID" value="PRZ49923.1"/>
    <property type="molecule type" value="Genomic_DNA"/>
</dbReference>
<name>A0A2T1AMY5_TRISK</name>
<evidence type="ECO:0000313" key="2">
    <source>
        <dbReference type="Proteomes" id="UP000237718"/>
    </source>
</evidence>
<proteinExistence type="predicted"/>